<feature type="transmembrane region" description="Helical" evidence="1">
    <location>
        <begin position="6"/>
        <end position="25"/>
    </location>
</feature>
<organism evidence="2 3">
    <name type="scientific">Virgibacillus pantothenticus</name>
    <dbReference type="NCBI Taxonomy" id="1473"/>
    <lineage>
        <taxon>Bacteria</taxon>
        <taxon>Bacillati</taxon>
        <taxon>Bacillota</taxon>
        <taxon>Bacilli</taxon>
        <taxon>Bacillales</taxon>
        <taxon>Bacillaceae</taxon>
        <taxon>Virgibacillus</taxon>
    </lineage>
</organism>
<evidence type="ECO:0000313" key="2">
    <source>
        <dbReference type="EMBL" id="KNE18770.1"/>
    </source>
</evidence>
<accession>A0A0L0QJE0</accession>
<name>A0A0L0QJE0_VIRPA</name>
<comment type="caution">
    <text evidence="2">The sequence shown here is derived from an EMBL/GenBank/DDBJ whole genome shotgun (WGS) entry which is preliminary data.</text>
</comment>
<feature type="transmembrane region" description="Helical" evidence="1">
    <location>
        <begin position="65"/>
        <end position="88"/>
    </location>
</feature>
<dbReference type="RefSeq" id="WP_050351253.1">
    <property type="nucleotide sequence ID" value="NZ_JAHHZB010000013.1"/>
</dbReference>
<keyword evidence="1" id="KW-0812">Transmembrane</keyword>
<dbReference type="AlphaFoldDB" id="A0A0L0QJE0"/>
<evidence type="ECO:0000256" key="1">
    <source>
        <dbReference type="SAM" id="Phobius"/>
    </source>
</evidence>
<evidence type="ECO:0000313" key="3">
    <source>
        <dbReference type="Proteomes" id="UP000036780"/>
    </source>
</evidence>
<dbReference type="EMBL" id="LGTO01000007">
    <property type="protein sequence ID" value="KNE18770.1"/>
    <property type="molecule type" value="Genomic_DNA"/>
</dbReference>
<dbReference type="PATRIC" id="fig|1473.5.peg.300"/>
<reference evidence="3" key="1">
    <citation type="submission" date="2015-07" db="EMBL/GenBank/DDBJ databases">
        <title>Fjat-10053 dsm26.</title>
        <authorList>
            <person name="Liu B."/>
            <person name="Wang J."/>
            <person name="Zhu Y."/>
            <person name="Liu G."/>
            <person name="Chen Q."/>
            <person name="Chen Z."/>
            <person name="Lan J."/>
            <person name="Che J."/>
            <person name="Ge C."/>
            <person name="Shi H."/>
            <person name="Pan Z."/>
            <person name="Liu X."/>
        </authorList>
    </citation>
    <scope>NUCLEOTIDE SEQUENCE [LARGE SCALE GENOMIC DNA]</scope>
    <source>
        <strain evidence="3">DSM 26</strain>
    </source>
</reference>
<gene>
    <name evidence="2" type="ORF">AFK71_09185</name>
</gene>
<protein>
    <submittedName>
        <fullName evidence="2">Uncharacterized protein</fullName>
    </submittedName>
</protein>
<keyword evidence="1" id="KW-0472">Membrane</keyword>
<sequence length="91" mass="9696">MLVLYPLGQGVFIGCIVAALTILFVKTVKSKIVIYAPSSLATIIFLVILAEAYTSSCAAPNCYTAMVNTIISITVLIFSIPSFICAYLKIG</sequence>
<keyword evidence="3" id="KW-1185">Reference proteome</keyword>
<proteinExistence type="predicted"/>
<feature type="transmembrane region" description="Helical" evidence="1">
    <location>
        <begin position="32"/>
        <end position="53"/>
    </location>
</feature>
<keyword evidence="1" id="KW-1133">Transmembrane helix</keyword>
<dbReference type="Proteomes" id="UP000036780">
    <property type="component" value="Unassembled WGS sequence"/>
</dbReference>